<proteinExistence type="predicted"/>
<feature type="region of interest" description="Disordered" evidence="1">
    <location>
        <begin position="19"/>
        <end position="71"/>
    </location>
</feature>
<comment type="caution">
    <text evidence="3">The sequence shown here is derived from an EMBL/GenBank/DDBJ whole genome shotgun (WGS) entry which is preliminary data.</text>
</comment>
<keyword evidence="4" id="KW-1185">Reference proteome</keyword>
<dbReference type="PROSITE" id="PS51257">
    <property type="entry name" value="PROKAR_LIPOPROTEIN"/>
    <property type="match status" value="1"/>
</dbReference>
<organism evidence="3 4">
    <name type="scientific">Nonomuraea salmonea</name>
    <dbReference type="NCBI Taxonomy" id="46181"/>
    <lineage>
        <taxon>Bacteria</taxon>
        <taxon>Bacillati</taxon>
        <taxon>Actinomycetota</taxon>
        <taxon>Actinomycetes</taxon>
        <taxon>Streptosporangiales</taxon>
        <taxon>Streptosporangiaceae</taxon>
        <taxon>Nonomuraea</taxon>
    </lineage>
</organism>
<sequence length="216" mass="23346">MRRTAMVIALMLAAGCGTADPPYRPQEAAQPAPARSAASAEPETDPPESAPASSPASSPAAVPTGTRTVEVGEDMRVRVEWPARPDPLVKTMVDFYLGVRRAIAEGASGYGHNLEYEAEAAISDWIRAFTDQGETIRGTARLYNLRVGAVYGKGAQIDACIDETDVKVVSAATGKPIPNQPRWMRSPYPQSVLAHRGDDGVWRIRSRVRGEERCTR</sequence>
<evidence type="ECO:0008006" key="5">
    <source>
        <dbReference type="Google" id="ProtNLM"/>
    </source>
</evidence>
<name>A0ABV5NER1_9ACTN</name>
<dbReference type="EMBL" id="JBHMCF010000003">
    <property type="protein sequence ID" value="MFB9468778.1"/>
    <property type="molecule type" value="Genomic_DNA"/>
</dbReference>
<protein>
    <recommendedName>
        <fullName evidence="5">Lipoprotein</fullName>
    </recommendedName>
</protein>
<feature type="compositionally biased region" description="Low complexity" evidence="1">
    <location>
        <begin position="50"/>
        <end position="63"/>
    </location>
</feature>
<feature type="chain" id="PRO_5046869708" description="Lipoprotein" evidence="2">
    <location>
        <begin position="20"/>
        <end position="216"/>
    </location>
</feature>
<feature type="signal peptide" evidence="2">
    <location>
        <begin position="1"/>
        <end position="19"/>
    </location>
</feature>
<evidence type="ECO:0000313" key="3">
    <source>
        <dbReference type="EMBL" id="MFB9468778.1"/>
    </source>
</evidence>
<keyword evidence="2" id="KW-0732">Signal</keyword>
<gene>
    <name evidence="3" type="ORF">ACFFR3_04630</name>
</gene>
<reference evidence="3 4" key="1">
    <citation type="submission" date="2024-09" db="EMBL/GenBank/DDBJ databases">
        <authorList>
            <person name="Sun Q."/>
            <person name="Mori K."/>
        </authorList>
    </citation>
    <scope>NUCLEOTIDE SEQUENCE [LARGE SCALE GENOMIC DNA]</scope>
    <source>
        <strain evidence="3 4">JCM 3324</strain>
    </source>
</reference>
<evidence type="ECO:0000256" key="2">
    <source>
        <dbReference type="SAM" id="SignalP"/>
    </source>
</evidence>
<dbReference type="RefSeq" id="WP_364365087.1">
    <property type="nucleotide sequence ID" value="NZ_JBHMCF010000003.1"/>
</dbReference>
<accession>A0ABV5NER1</accession>
<evidence type="ECO:0000313" key="4">
    <source>
        <dbReference type="Proteomes" id="UP001589568"/>
    </source>
</evidence>
<feature type="compositionally biased region" description="Low complexity" evidence="1">
    <location>
        <begin position="25"/>
        <end position="41"/>
    </location>
</feature>
<evidence type="ECO:0000256" key="1">
    <source>
        <dbReference type="SAM" id="MobiDB-lite"/>
    </source>
</evidence>
<dbReference type="Proteomes" id="UP001589568">
    <property type="component" value="Unassembled WGS sequence"/>
</dbReference>